<comment type="caution">
    <text evidence="1">The sequence shown here is derived from an EMBL/GenBank/DDBJ whole genome shotgun (WGS) entry which is preliminary data.</text>
</comment>
<sequence length="293" mass="34515">MEIKVSNNFPRNNEEQKELIESFSTYSELFHECNFNNYTLNFINRNLDIDSLIKNKSSALRKLNVANYNLLLFCKICAEELQSTISVKNGLKEKCDGWLNIIRSGNSFHTLSYAQTIIDTLNRHDFPFIDNLFSKKYVVIKNAFVGLESKYKSLYKLCIYLNEKHLYDVLERIFNILQEDTQSFHFVERVEVAKMQFELSGLSSFNVFPLISLTVHNDKNEFAKDLSDFPLINKLRKLIQDLKPVNMNSDMAIRIGNHMNLYQGYRNYKNFLRLINSLDEVYDPQYQYALIRK</sequence>
<evidence type="ECO:0000313" key="1">
    <source>
        <dbReference type="EMBL" id="PRX56388.1"/>
    </source>
</evidence>
<dbReference type="RefSeq" id="WP_106143372.1">
    <property type="nucleotide sequence ID" value="NZ_PVYX01000001.1"/>
</dbReference>
<name>A0A2T0MFN1_9FLAO</name>
<organism evidence="1 2">
    <name type="scientific">Flagellimonas meridianipacifica</name>
    <dbReference type="NCBI Taxonomy" id="1080225"/>
    <lineage>
        <taxon>Bacteria</taxon>
        <taxon>Pseudomonadati</taxon>
        <taxon>Bacteroidota</taxon>
        <taxon>Flavobacteriia</taxon>
        <taxon>Flavobacteriales</taxon>
        <taxon>Flavobacteriaceae</taxon>
        <taxon>Flagellimonas</taxon>
    </lineage>
</organism>
<proteinExistence type="predicted"/>
<reference evidence="1 2" key="1">
    <citation type="submission" date="2018-03" db="EMBL/GenBank/DDBJ databases">
        <title>Genomic Encyclopedia of Archaeal and Bacterial Type Strains, Phase II (KMG-II): from individual species to whole genera.</title>
        <authorList>
            <person name="Goeker M."/>
        </authorList>
    </citation>
    <scope>NUCLEOTIDE SEQUENCE [LARGE SCALE GENOMIC DNA]</scope>
    <source>
        <strain evidence="1 2">DSM 25027</strain>
    </source>
</reference>
<gene>
    <name evidence="1" type="ORF">CLV81_0385</name>
</gene>
<keyword evidence="2" id="KW-1185">Reference proteome</keyword>
<protein>
    <submittedName>
        <fullName evidence="1">Uncharacterized protein</fullName>
    </submittedName>
</protein>
<dbReference type="Proteomes" id="UP000237640">
    <property type="component" value="Unassembled WGS sequence"/>
</dbReference>
<evidence type="ECO:0000313" key="2">
    <source>
        <dbReference type="Proteomes" id="UP000237640"/>
    </source>
</evidence>
<dbReference type="EMBL" id="PVYX01000001">
    <property type="protein sequence ID" value="PRX56388.1"/>
    <property type="molecule type" value="Genomic_DNA"/>
</dbReference>
<dbReference type="AlphaFoldDB" id="A0A2T0MFN1"/>
<accession>A0A2T0MFN1</accession>